<dbReference type="InterPro" id="IPR025234">
    <property type="entry name" value="YjzH-like"/>
</dbReference>
<accession>A0ABU9VIB5</accession>
<reference evidence="1 2" key="1">
    <citation type="submission" date="2024-03" db="EMBL/GenBank/DDBJ databases">
        <title>Bacilli Hybrid Assemblies.</title>
        <authorList>
            <person name="Kovac J."/>
        </authorList>
    </citation>
    <scope>NUCLEOTIDE SEQUENCE [LARGE SCALE GENOMIC DNA]</scope>
    <source>
        <strain evidence="1 2">FSL R7-0666</strain>
    </source>
</reference>
<dbReference type="RefSeq" id="WP_343130538.1">
    <property type="nucleotide sequence ID" value="NZ_JBCITK010000001.1"/>
</dbReference>
<sequence length="58" mass="6300">MEYKTVLLPGAVTKKQAVKIEVALNEIASEGWQLHSFAPQSAMGGTDGNLAVFTREEH</sequence>
<evidence type="ECO:0000313" key="2">
    <source>
        <dbReference type="Proteomes" id="UP001418796"/>
    </source>
</evidence>
<gene>
    <name evidence="1" type="ORF">MKY91_10855</name>
</gene>
<dbReference type="EMBL" id="JBCITK010000001">
    <property type="protein sequence ID" value="MEN0643645.1"/>
    <property type="molecule type" value="Genomic_DNA"/>
</dbReference>
<comment type="caution">
    <text evidence="1">The sequence shown here is derived from an EMBL/GenBank/DDBJ whole genome shotgun (WGS) entry which is preliminary data.</text>
</comment>
<proteinExistence type="predicted"/>
<organism evidence="1 2">
    <name type="scientific">Alkalicoccobacillus gibsonii</name>
    <dbReference type="NCBI Taxonomy" id="79881"/>
    <lineage>
        <taxon>Bacteria</taxon>
        <taxon>Bacillati</taxon>
        <taxon>Bacillota</taxon>
        <taxon>Bacilli</taxon>
        <taxon>Bacillales</taxon>
        <taxon>Bacillaceae</taxon>
        <taxon>Alkalicoccobacillus</taxon>
    </lineage>
</organism>
<protein>
    <submittedName>
        <fullName evidence="1">DUF4177 domain-containing protein</fullName>
    </submittedName>
</protein>
<keyword evidence="2" id="KW-1185">Reference proteome</keyword>
<evidence type="ECO:0000313" key="1">
    <source>
        <dbReference type="EMBL" id="MEN0643645.1"/>
    </source>
</evidence>
<name>A0ABU9VIB5_9BACI</name>
<dbReference type="Pfam" id="PF13783">
    <property type="entry name" value="DUF4177"/>
    <property type="match status" value="1"/>
</dbReference>
<dbReference type="Proteomes" id="UP001418796">
    <property type="component" value="Unassembled WGS sequence"/>
</dbReference>